<evidence type="ECO:0000256" key="10">
    <source>
        <dbReference type="PROSITE-ProRule" id="PRU00027"/>
    </source>
</evidence>
<dbReference type="InterPro" id="IPR012337">
    <property type="entry name" value="RNaseH-like_sf"/>
</dbReference>
<proteinExistence type="predicted"/>
<dbReference type="SUPFAM" id="SSF53098">
    <property type="entry name" value="Ribonuclease H-like"/>
    <property type="match status" value="1"/>
</dbReference>
<keyword evidence="3" id="KW-0479">Metal-binding</keyword>
<evidence type="ECO:0000256" key="2">
    <source>
        <dbReference type="ARBA" id="ARBA00011738"/>
    </source>
</evidence>
<evidence type="ECO:0000259" key="11">
    <source>
        <dbReference type="PROSITE" id="PS50808"/>
    </source>
</evidence>
<accession>A0A5J5A1Q3</accession>
<evidence type="ECO:0000256" key="5">
    <source>
        <dbReference type="ARBA" id="ARBA00022833"/>
    </source>
</evidence>
<dbReference type="OrthoDB" id="1607513at2759"/>
<dbReference type="PANTHER" id="PTHR46481">
    <property type="entry name" value="ZINC FINGER BED DOMAIN-CONTAINING PROTEIN 4"/>
    <property type="match status" value="1"/>
</dbReference>
<dbReference type="SMART" id="SM00614">
    <property type="entry name" value="ZnF_BED"/>
    <property type="match status" value="1"/>
</dbReference>
<reference evidence="12 13" key="1">
    <citation type="submission" date="2019-09" db="EMBL/GenBank/DDBJ databases">
        <title>A chromosome-level genome assembly of the Chinese tupelo Nyssa sinensis.</title>
        <authorList>
            <person name="Yang X."/>
            <person name="Kang M."/>
            <person name="Yang Y."/>
            <person name="Xiong H."/>
            <person name="Wang M."/>
            <person name="Zhang Z."/>
            <person name="Wang Z."/>
            <person name="Wu H."/>
            <person name="Ma T."/>
            <person name="Liu J."/>
            <person name="Xi Z."/>
        </authorList>
    </citation>
    <scope>NUCLEOTIDE SEQUENCE [LARGE SCALE GENOMIC DNA]</scope>
    <source>
        <strain evidence="12">J267</strain>
        <tissue evidence="12">Leaf</tissue>
    </source>
</reference>
<dbReference type="Proteomes" id="UP000325577">
    <property type="component" value="Linkage Group LG4"/>
</dbReference>
<keyword evidence="5" id="KW-0862">Zinc</keyword>
<dbReference type="AlphaFoldDB" id="A0A5J5A1Q3"/>
<evidence type="ECO:0000313" key="13">
    <source>
        <dbReference type="Proteomes" id="UP000325577"/>
    </source>
</evidence>
<evidence type="ECO:0000256" key="7">
    <source>
        <dbReference type="ARBA" id="ARBA00023125"/>
    </source>
</evidence>
<dbReference type="InterPro" id="IPR036236">
    <property type="entry name" value="Znf_C2H2_sf"/>
</dbReference>
<feature type="domain" description="BED-type" evidence="11">
    <location>
        <begin position="50"/>
        <end position="105"/>
    </location>
</feature>
<keyword evidence="8" id="KW-0804">Transcription</keyword>
<dbReference type="InterPro" id="IPR003656">
    <property type="entry name" value="Znf_BED"/>
</dbReference>
<evidence type="ECO:0000256" key="3">
    <source>
        <dbReference type="ARBA" id="ARBA00022723"/>
    </source>
</evidence>
<dbReference type="GO" id="GO:0046983">
    <property type="term" value="F:protein dimerization activity"/>
    <property type="evidence" value="ECO:0007669"/>
    <property type="project" value="InterPro"/>
</dbReference>
<sequence>MIRLFHYDVEVMSSSHRNSLSLRSSLAQFLIRDSVHVMEISDEVVVNSSRLKSVVWNDFDRIKKGDTCVAICRHCKKKLSGSSTSGTSHLRNHLIRCRRRSNHDIAQLLAARGKKKEGTLALANFSFDQEQRKSEMLNPVNVTYEQEQTKDVTSSIGSNNFDHKRSRFDFARMIILHGYPLDMVEHIGFKIFVRNLQPLFELVTFNRVEADCIEIYQKEKQKVYEVLDKLPGKISLSADMWSTTEDAEYLCLTAHYIDDAWQLRKKVLNFIMVDPSHTEDILSEVIMTSLMDWDIDRKLFSMTFDSSSTNDNIVSRIRERLSQNRFLLCDGQLFDVRCAANVIKLMVEDALEAICEVTHKIRESILYVKSSQATQEKFNEMAQIVGVDTQKCLSVDNPLQWNSTYLMLVVALKYKDIFFLLEEHDPAAYTMCPSNLEWDRASAITSCLKLFVDISDVFIGSKNPTANIYFPEICEIHLHLIEWCQNSDDHLSSLALKMKSKFDEYWKKCSLSLAVAVILDPRFKMKVVEYYYPLIYGSSAPNCIDIVSNCMKELYNGHAIYSPLASIGQGLACQVGGSGAGNDSRDRLIGFDRFLHETSQSQNIKSDLDKYLEEPLFPRNVDFSILNWWKVHTPRYPILSMMARNILSIPMSKVALELAFNTGSRVLDRCRSSLKSDTVQALMCAQDWMQNELDDSKSSSSSHSTLSLCYDTKQVLGV</sequence>
<dbReference type="EMBL" id="CM018047">
    <property type="protein sequence ID" value="KAA8524114.1"/>
    <property type="molecule type" value="Genomic_DNA"/>
</dbReference>
<dbReference type="PROSITE" id="PS50808">
    <property type="entry name" value="ZF_BED"/>
    <property type="match status" value="1"/>
</dbReference>
<dbReference type="InterPro" id="IPR008906">
    <property type="entry name" value="HATC_C_dom"/>
</dbReference>
<keyword evidence="13" id="KW-1185">Reference proteome</keyword>
<dbReference type="PANTHER" id="PTHR46481:SF11">
    <property type="entry name" value="ZINC FINGER BED DOMAIN-CONTAINING PROTEIN RICESLEEPER 2-LIKE"/>
    <property type="match status" value="1"/>
</dbReference>
<dbReference type="GO" id="GO:0005634">
    <property type="term" value="C:nucleus"/>
    <property type="evidence" value="ECO:0007669"/>
    <property type="project" value="UniProtKB-SubCell"/>
</dbReference>
<dbReference type="InterPro" id="IPR025525">
    <property type="entry name" value="hAT-like_transposase_RNase-H"/>
</dbReference>
<keyword evidence="7" id="KW-0238">DNA-binding</keyword>
<keyword evidence="6" id="KW-0805">Transcription regulation</keyword>
<comment type="subcellular location">
    <subcellularLocation>
        <location evidence="1">Nucleus</location>
    </subcellularLocation>
</comment>
<dbReference type="SUPFAM" id="SSF57667">
    <property type="entry name" value="beta-beta-alpha zinc fingers"/>
    <property type="match status" value="1"/>
</dbReference>
<evidence type="ECO:0000313" key="12">
    <source>
        <dbReference type="EMBL" id="KAA8524114.1"/>
    </source>
</evidence>
<dbReference type="Pfam" id="PF14372">
    <property type="entry name" value="hAT-like_RNase-H"/>
    <property type="match status" value="1"/>
</dbReference>
<dbReference type="GO" id="GO:0008270">
    <property type="term" value="F:zinc ion binding"/>
    <property type="evidence" value="ECO:0007669"/>
    <property type="project" value="UniProtKB-KW"/>
</dbReference>
<comment type="subunit">
    <text evidence="2">Homodimer.</text>
</comment>
<dbReference type="InterPro" id="IPR052035">
    <property type="entry name" value="ZnF_BED_domain_contain"/>
</dbReference>
<name>A0A5J5A1Q3_9ASTE</name>
<keyword evidence="9" id="KW-0539">Nucleus</keyword>
<protein>
    <recommendedName>
        <fullName evidence="11">BED-type domain-containing protein</fullName>
    </recommendedName>
</protein>
<organism evidence="12 13">
    <name type="scientific">Nyssa sinensis</name>
    <dbReference type="NCBI Taxonomy" id="561372"/>
    <lineage>
        <taxon>Eukaryota</taxon>
        <taxon>Viridiplantae</taxon>
        <taxon>Streptophyta</taxon>
        <taxon>Embryophyta</taxon>
        <taxon>Tracheophyta</taxon>
        <taxon>Spermatophyta</taxon>
        <taxon>Magnoliopsida</taxon>
        <taxon>eudicotyledons</taxon>
        <taxon>Gunneridae</taxon>
        <taxon>Pentapetalae</taxon>
        <taxon>asterids</taxon>
        <taxon>Cornales</taxon>
        <taxon>Nyssaceae</taxon>
        <taxon>Nyssa</taxon>
    </lineage>
</organism>
<dbReference type="Pfam" id="PF02892">
    <property type="entry name" value="zf-BED"/>
    <property type="match status" value="1"/>
</dbReference>
<evidence type="ECO:0000256" key="8">
    <source>
        <dbReference type="ARBA" id="ARBA00023163"/>
    </source>
</evidence>
<evidence type="ECO:0000256" key="9">
    <source>
        <dbReference type="ARBA" id="ARBA00023242"/>
    </source>
</evidence>
<gene>
    <name evidence="12" type="ORF">F0562_010455</name>
</gene>
<evidence type="ECO:0000256" key="4">
    <source>
        <dbReference type="ARBA" id="ARBA00022771"/>
    </source>
</evidence>
<dbReference type="Pfam" id="PF05699">
    <property type="entry name" value="Dimer_Tnp_hAT"/>
    <property type="match status" value="1"/>
</dbReference>
<dbReference type="GO" id="GO:0003677">
    <property type="term" value="F:DNA binding"/>
    <property type="evidence" value="ECO:0007669"/>
    <property type="project" value="UniProtKB-KW"/>
</dbReference>
<evidence type="ECO:0000256" key="6">
    <source>
        <dbReference type="ARBA" id="ARBA00023015"/>
    </source>
</evidence>
<keyword evidence="4 10" id="KW-0863">Zinc-finger</keyword>
<evidence type="ECO:0000256" key="1">
    <source>
        <dbReference type="ARBA" id="ARBA00004123"/>
    </source>
</evidence>